<proteinExistence type="predicted"/>
<dbReference type="Proteomes" id="UP000315677">
    <property type="component" value="Unassembled WGS sequence"/>
</dbReference>
<comment type="caution">
    <text evidence="2">The sequence shown here is derived from an EMBL/GenBank/DDBJ whole genome shotgun (WGS) entry which is preliminary data.</text>
</comment>
<dbReference type="EMBL" id="VFPA01000009">
    <property type="protein sequence ID" value="TQM01687.1"/>
    <property type="molecule type" value="Genomic_DNA"/>
</dbReference>
<feature type="compositionally biased region" description="Basic residues" evidence="1">
    <location>
        <begin position="113"/>
        <end position="131"/>
    </location>
</feature>
<organism evidence="2 3">
    <name type="scientific">Pseudonocardia kunmingensis</name>
    <dbReference type="NCBI Taxonomy" id="630975"/>
    <lineage>
        <taxon>Bacteria</taxon>
        <taxon>Bacillati</taxon>
        <taxon>Actinomycetota</taxon>
        <taxon>Actinomycetes</taxon>
        <taxon>Pseudonocardiales</taxon>
        <taxon>Pseudonocardiaceae</taxon>
        <taxon>Pseudonocardia</taxon>
    </lineage>
</organism>
<name>A0A543CX54_9PSEU</name>
<dbReference type="AlphaFoldDB" id="A0A543CX54"/>
<accession>A0A543CX54</accession>
<evidence type="ECO:0000313" key="2">
    <source>
        <dbReference type="EMBL" id="TQM01687.1"/>
    </source>
</evidence>
<feature type="region of interest" description="Disordered" evidence="1">
    <location>
        <begin position="90"/>
        <end position="141"/>
    </location>
</feature>
<gene>
    <name evidence="2" type="ORF">FB558_8588</name>
</gene>
<evidence type="ECO:0000313" key="3">
    <source>
        <dbReference type="Proteomes" id="UP000315677"/>
    </source>
</evidence>
<dbReference type="RefSeq" id="WP_142065337.1">
    <property type="nucleotide sequence ID" value="NZ_VFPA01000009.1"/>
</dbReference>
<keyword evidence="3" id="KW-1185">Reference proteome</keyword>
<sequence length="328" mass="36286">MSQIETLSDALVDVADLVKSGDSRKAKHQMAKILDVADASSLGILRWCAATLEHYPFPIAVDKMRNAWKRAPAPQYRDLIAACVPEQDNGQYIPTNEAPAEPPYGRNSERAPRNSHRRVDRSRRKARHTPHQARQNAHAARYFRERAGVAEGPQLKDRDDRAQDAQVYASGLDYDKAAVPDVRRLPCVSCWLERASADATTNRVRAGHGDDGLCGECRESKRPGIPELPRHHTLTDAVAARCAFIVARTGPSARAILRNEWRRASSDTRRQTLIAEWVKTHPLPETTTTPQPSPTPTAVDGACECGSIRQVRHGLCLDCRKLDSATAA</sequence>
<dbReference type="OrthoDB" id="4568218at2"/>
<protein>
    <submittedName>
        <fullName evidence="2">Uncharacterized protein</fullName>
    </submittedName>
</protein>
<reference evidence="2 3" key="1">
    <citation type="submission" date="2019-06" db="EMBL/GenBank/DDBJ databases">
        <title>Sequencing the genomes of 1000 actinobacteria strains.</title>
        <authorList>
            <person name="Klenk H.-P."/>
        </authorList>
    </citation>
    <scope>NUCLEOTIDE SEQUENCE [LARGE SCALE GENOMIC DNA]</scope>
    <source>
        <strain evidence="2 3">DSM 45301</strain>
    </source>
</reference>
<evidence type="ECO:0000256" key="1">
    <source>
        <dbReference type="SAM" id="MobiDB-lite"/>
    </source>
</evidence>